<feature type="transmembrane region" description="Helical" evidence="1">
    <location>
        <begin position="7"/>
        <end position="29"/>
    </location>
</feature>
<keyword evidence="3" id="KW-1185">Reference proteome</keyword>
<evidence type="ECO:0000313" key="2">
    <source>
        <dbReference type="EMBL" id="MBD1372165.1"/>
    </source>
</evidence>
<protein>
    <submittedName>
        <fullName evidence="2">DUF1146 domain-containing protein</fullName>
    </submittedName>
</protein>
<organism evidence="2 3">
    <name type="scientific">Polycladospora coralii</name>
    <dbReference type="NCBI Taxonomy" id="2771432"/>
    <lineage>
        <taxon>Bacteria</taxon>
        <taxon>Bacillati</taxon>
        <taxon>Bacillota</taxon>
        <taxon>Bacilli</taxon>
        <taxon>Bacillales</taxon>
        <taxon>Thermoactinomycetaceae</taxon>
        <taxon>Polycladospora</taxon>
    </lineage>
</organism>
<comment type="caution">
    <text evidence="2">The sequence shown here is derived from an EMBL/GenBank/DDBJ whole genome shotgun (WGS) entry which is preliminary data.</text>
</comment>
<sequence>MGETSPLAISSLINICISLICIMVCWWALSGIRLEAFVQLENQIKAKALIIILSIILGHLLASFLIDYLSWSQMMGQIFSS</sequence>
<dbReference type="NCBIfam" id="TIGR02327">
    <property type="entry name" value="int_mem_ywzB"/>
    <property type="match status" value="1"/>
</dbReference>
<reference evidence="2" key="1">
    <citation type="submission" date="2020-09" db="EMBL/GenBank/DDBJ databases">
        <title>A novel bacterium of genus Hazenella, isolated from South China Sea.</title>
        <authorList>
            <person name="Huang H."/>
            <person name="Mo K."/>
            <person name="Hu Y."/>
        </authorList>
    </citation>
    <scope>NUCLEOTIDE SEQUENCE</scope>
    <source>
        <strain evidence="2">IB182357</strain>
    </source>
</reference>
<dbReference type="AlphaFoldDB" id="A0A926RSZ8"/>
<evidence type="ECO:0000256" key="1">
    <source>
        <dbReference type="SAM" id="Phobius"/>
    </source>
</evidence>
<dbReference type="Proteomes" id="UP000661691">
    <property type="component" value="Unassembled WGS sequence"/>
</dbReference>
<feature type="transmembrane region" description="Helical" evidence="1">
    <location>
        <begin position="49"/>
        <end position="71"/>
    </location>
</feature>
<gene>
    <name evidence="2" type="ORF">IC620_07290</name>
</gene>
<keyword evidence="1" id="KW-0812">Transmembrane</keyword>
<dbReference type="RefSeq" id="WP_191139578.1">
    <property type="nucleotide sequence ID" value="NZ_JACXAG020000003.1"/>
</dbReference>
<evidence type="ECO:0000313" key="3">
    <source>
        <dbReference type="Proteomes" id="UP000661691"/>
    </source>
</evidence>
<dbReference type="EMBL" id="JACXAH010000008">
    <property type="protein sequence ID" value="MBD1372165.1"/>
    <property type="molecule type" value="Genomic_DNA"/>
</dbReference>
<keyword evidence="1" id="KW-1133">Transmembrane helix</keyword>
<name>A0A926RSZ8_9BACL</name>
<dbReference type="Pfam" id="PF06612">
    <property type="entry name" value="DUF1146"/>
    <property type="match status" value="1"/>
</dbReference>
<keyword evidence="1" id="KW-0472">Membrane</keyword>
<proteinExistence type="predicted"/>
<dbReference type="InterPro" id="IPR009526">
    <property type="entry name" value="DUF1146"/>
</dbReference>
<accession>A0A926RSZ8</accession>